<dbReference type="Gene3D" id="1.20.1280.50">
    <property type="match status" value="1"/>
</dbReference>
<evidence type="ECO:0000259" key="1">
    <source>
        <dbReference type="Pfam" id="PF00646"/>
    </source>
</evidence>
<dbReference type="Proteomes" id="UP000799436">
    <property type="component" value="Unassembled WGS sequence"/>
</dbReference>
<dbReference type="InterPro" id="IPR036047">
    <property type="entry name" value="F-box-like_dom_sf"/>
</dbReference>
<organism evidence="2 3">
    <name type="scientific">Teratosphaeria nubilosa</name>
    <dbReference type="NCBI Taxonomy" id="161662"/>
    <lineage>
        <taxon>Eukaryota</taxon>
        <taxon>Fungi</taxon>
        <taxon>Dikarya</taxon>
        <taxon>Ascomycota</taxon>
        <taxon>Pezizomycotina</taxon>
        <taxon>Dothideomycetes</taxon>
        <taxon>Dothideomycetidae</taxon>
        <taxon>Mycosphaerellales</taxon>
        <taxon>Teratosphaeriaceae</taxon>
        <taxon>Teratosphaeria</taxon>
    </lineage>
</organism>
<feature type="domain" description="F-box" evidence="1">
    <location>
        <begin position="15"/>
        <end position="48"/>
    </location>
</feature>
<keyword evidence="3" id="KW-1185">Reference proteome</keyword>
<protein>
    <recommendedName>
        <fullName evidence="1">F-box domain-containing protein</fullName>
    </recommendedName>
</protein>
<dbReference type="InterPro" id="IPR001810">
    <property type="entry name" value="F-box_dom"/>
</dbReference>
<gene>
    <name evidence="2" type="ORF">EJ03DRAFT_135039</name>
</gene>
<evidence type="ECO:0000313" key="3">
    <source>
        <dbReference type="Proteomes" id="UP000799436"/>
    </source>
</evidence>
<dbReference type="Pfam" id="PF00646">
    <property type="entry name" value="F-box"/>
    <property type="match status" value="1"/>
</dbReference>
<proteinExistence type="predicted"/>
<dbReference type="EMBL" id="ML995848">
    <property type="protein sequence ID" value="KAF2768041.1"/>
    <property type="molecule type" value="Genomic_DNA"/>
</dbReference>
<accession>A0A6G1L539</accession>
<sequence>MPEGRITQRCSQDRLSALPLELILEIASYLPIAAIISAKLVNRTLYNAMPTPTKQELFGLQPCARRAVRRAVCERKELESGFKQCVACDTLQSIRHFWNASLPVCSFHEKRFLRLEAPDSMNYDTLARISAVSNMSHKPSWLQLSRTFCGHCQVIIGWEMEHCGCRCDCCPKVEVQVFLRVPAGKDRFKSAELAPIQENRAVVIEAHLVGK</sequence>
<dbReference type="SUPFAM" id="SSF81383">
    <property type="entry name" value="F-box domain"/>
    <property type="match status" value="1"/>
</dbReference>
<dbReference type="OrthoDB" id="3939900at2759"/>
<name>A0A6G1L539_9PEZI</name>
<evidence type="ECO:0000313" key="2">
    <source>
        <dbReference type="EMBL" id="KAF2768041.1"/>
    </source>
</evidence>
<reference evidence="2" key="1">
    <citation type="journal article" date="2020" name="Stud. Mycol.">
        <title>101 Dothideomycetes genomes: a test case for predicting lifestyles and emergence of pathogens.</title>
        <authorList>
            <person name="Haridas S."/>
            <person name="Albert R."/>
            <person name="Binder M."/>
            <person name="Bloem J."/>
            <person name="Labutti K."/>
            <person name="Salamov A."/>
            <person name="Andreopoulos B."/>
            <person name="Baker S."/>
            <person name="Barry K."/>
            <person name="Bills G."/>
            <person name="Bluhm B."/>
            <person name="Cannon C."/>
            <person name="Castanera R."/>
            <person name="Culley D."/>
            <person name="Daum C."/>
            <person name="Ezra D."/>
            <person name="Gonzalez J."/>
            <person name="Henrissat B."/>
            <person name="Kuo A."/>
            <person name="Liang C."/>
            <person name="Lipzen A."/>
            <person name="Lutzoni F."/>
            <person name="Magnuson J."/>
            <person name="Mondo S."/>
            <person name="Nolan M."/>
            <person name="Ohm R."/>
            <person name="Pangilinan J."/>
            <person name="Park H.-J."/>
            <person name="Ramirez L."/>
            <person name="Alfaro M."/>
            <person name="Sun H."/>
            <person name="Tritt A."/>
            <person name="Yoshinaga Y."/>
            <person name="Zwiers L.-H."/>
            <person name="Turgeon B."/>
            <person name="Goodwin S."/>
            <person name="Spatafora J."/>
            <person name="Crous P."/>
            <person name="Grigoriev I."/>
        </authorList>
    </citation>
    <scope>NUCLEOTIDE SEQUENCE</scope>
    <source>
        <strain evidence="2">CBS 116005</strain>
    </source>
</reference>
<dbReference type="AlphaFoldDB" id="A0A6G1L539"/>